<dbReference type="Proteomes" id="UP000193804">
    <property type="component" value="Unassembled WGS sequence"/>
</dbReference>
<dbReference type="GO" id="GO:0005576">
    <property type="term" value="C:extracellular region"/>
    <property type="evidence" value="ECO:0007669"/>
    <property type="project" value="TreeGrafter"/>
</dbReference>
<dbReference type="PANTHER" id="PTHR38787:SF3">
    <property type="entry name" value="REGULATORY P DOMAIN-CONTAINING PROTEIN"/>
    <property type="match status" value="1"/>
</dbReference>
<dbReference type="STRING" id="1028.SAMN05661096_02745"/>
<feature type="domain" description="PKD" evidence="2">
    <location>
        <begin position="520"/>
        <end position="561"/>
    </location>
</feature>
<dbReference type="PANTHER" id="PTHR38787">
    <property type="entry name" value="REGULATORY P DOMAIN-CONTAINING PROTEIN"/>
    <property type="match status" value="1"/>
</dbReference>
<dbReference type="InterPro" id="IPR000601">
    <property type="entry name" value="PKD_dom"/>
</dbReference>
<reference evidence="4" key="1">
    <citation type="submission" date="2017-04" db="EMBL/GenBank/DDBJ databases">
        <authorList>
            <person name="Varghese N."/>
            <person name="Submissions S."/>
        </authorList>
    </citation>
    <scope>NUCLEOTIDE SEQUENCE [LARGE SCALE GENOMIC DNA]</scope>
    <source>
        <strain evidence="4">DSM 4125</strain>
    </source>
</reference>
<dbReference type="RefSeq" id="WP_085517903.1">
    <property type="nucleotide sequence ID" value="NZ_FXAW01000005.1"/>
</dbReference>
<dbReference type="InterPro" id="IPR035986">
    <property type="entry name" value="PKD_dom_sf"/>
</dbReference>
<evidence type="ECO:0000313" key="3">
    <source>
        <dbReference type="EMBL" id="SMG40391.1"/>
    </source>
</evidence>
<dbReference type="InterPro" id="IPR027589">
    <property type="entry name" value="Choice_anch_B"/>
</dbReference>
<dbReference type="SUPFAM" id="SSF49299">
    <property type="entry name" value="PKD domain"/>
    <property type="match status" value="2"/>
</dbReference>
<dbReference type="InterPro" id="IPR022409">
    <property type="entry name" value="PKD/Chitinase_dom"/>
</dbReference>
<dbReference type="OrthoDB" id="291295at2"/>
<dbReference type="PROSITE" id="PS50093">
    <property type="entry name" value="PKD"/>
    <property type="match status" value="2"/>
</dbReference>
<keyword evidence="1" id="KW-0732">Signal</keyword>
<accession>A0A1X7KHJ2</accession>
<dbReference type="Pfam" id="PF18911">
    <property type="entry name" value="PKD_4"/>
    <property type="match status" value="2"/>
</dbReference>
<organism evidence="3 4">
    <name type="scientific">Marivirga sericea</name>
    <dbReference type="NCBI Taxonomy" id="1028"/>
    <lineage>
        <taxon>Bacteria</taxon>
        <taxon>Pseudomonadati</taxon>
        <taxon>Bacteroidota</taxon>
        <taxon>Cytophagia</taxon>
        <taxon>Cytophagales</taxon>
        <taxon>Marivirgaceae</taxon>
        <taxon>Marivirga</taxon>
    </lineage>
</organism>
<dbReference type="Pfam" id="PF18962">
    <property type="entry name" value="Por_Secre_tail"/>
    <property type="match status" value="1"/>
</dbReference>
<feature type="signal peptide" evidence="1">
    <location>
        <begin position="1"/>
        <end position="20"/>
    </location>
</feature>
<dbReference type="InterPro" id="IPR013211">
    <property type="entry name" value="LVIVD"/>
</dbReference>
<gene>
    <name evidence="3" type="ORF">SAMN05661096_02745</name>
</gene>
<keyword evidence="4" id="KW-1185">Reference proteome</keyword>
<feature type="domain" description="PKD" evidence="2">
    <location>
        <begin position="593"/>
        <end position="644"/>
    </location>
</feature>
<dbReference type="Pfam" id="PF08309">
    <property type="entry name" value="LVIVD"/>
    <property type="match status" value="1"/>
</dbReference>
<dbReference type="NCBIfam" id="TIGR04183">
    <property type="entry name" value="Por_Secre_tail"/>
    <property type="match status" value="1"/>
</dbReference>
<name>A0A1X7KHJ2_9BACT</name>
<dbReference type="AlphaFoldDB" id="A0A1X7KHJ2"/>
<dbReference type="NCBIfam" id="TIGR04312">
    <property type="entry name" value="choice_anch_B"/>
    <property type="match status" value="1"/>
</dbReference>
<evidence type="ECO:0000259" key="2">
    <source>
        <dbReference type="PROSITE" id="PS50093"/>
    </source>
</evidence>
<dbReference type="EMBL" id="FXAW01000005">
    <property type="protein sequence ID" value="SMG40391.1"/>
    <property type="molecule type" value="Genomic_DNA"/>
</dbReference>
<dbReference type="CDD" id="cd00146">
    <property type="entry name" value="PKD"/>
    <property type="match status" value="2"/>
</dbReference>
<evidence type="ECO:0000256" key="1">
    <source>
        <dbReference type="SAM" id="SignalP"/>
    </source>
</evidence>
<sequence length="734" mass="80846">MTKKYIILICFLSIYSFVSAQTPCEDGTASGYPCNQIDLLSSLDNGVLSGVSGVQGNDIWGWTDPSGGKEYVLMGQTNGVVFVDISNPVSPVIKGRLPSQTGNASSWRDIKVYKNHAFVVADNNTGHGMQVFDLSRLRTVNNPDEQFTADAVYTGVSSAHNVVINEETGFAYIVGARGAGNGCGSGGLHIVNIQDPKNPVFAGCFDADGYTHDAQCVIYSGPDEDYQGQEICFNANENTVTIANVQDKETTQLIAKKGYPQSAYSHQGWLTEDQQFFISNDELDEGNSVENTRTLIWDVRNLDNPILINQYFSERVAIDHNLYTKGNLIYQSNYTNGLIILDGSRVSKGDLREVAYFDTYAQGDNTSFNGSWSNYPYFESGVVAISDINNGLFLVKPNIEQIITQHPVFTSCGDEAVLSVGIANGFTATNYQWQTINNGSPEDLSDDSNYSGVNTAELTINPALEGLEEMRFRCKMELENGETIITYLSNEVDGLPSVNFSASINQLVAQFENSTLGGQSFEWDFGDGSEISTEPNPVHTYEMNSGTYEVRLTASNDCGSSEFVYSVNLSQCLPFVDFTVSVEEGEISFINMTRNSSEFEWDFGDGSPIVTDKNPVHTYDSEGPHEVRLTAFNDCGERTATFTIDEAVLSNGNILDAVVKIYPNPVQEELNIRFDTPESVQNISIISADGRKMYDLNTLQNETSIKMAKWNEGIYFLILTNVKGERAVKKIIKK</sequence>
<dbReference type="Gene3D" id="2.60.40.10">
    <property type="entry name" value="Immunoglobulins"/>
    <property type="match status" value="2"/>
</dbReference>
<dbReference type="InterPro" id="IPR026444">
    <property type="entry name" value="Secre_tail"/>
</dbReference>
<dbReference type="InterPro" id="IPR013783">
    <property type="entry name" value="Ig-like_fold"/>
</dbReference>
<feature type="chain" id="PRO_5010864767" evidence="1">
    <location>
        <begin position="21"/>
        <end position="734"/>
    </location>
</feature>
<dbReference type="SMART" id="SM00089">
    <property type="entry name" value="PKD"/>
    <property type="match status" value="2"/>
</dbReference>
<evidence type="ECO:0000313" key="4">
    <source>
        <dbReference type="Proteomes" id="UP000193804"/>
    </source>
</evidence>
<protein>
    <submittedName>
        <fullName evidence="3">Choice-of-anchor B domain-containing protein</fullName>
    </submittedName>
</protein>
<proteinExistence type="predicted"/>